<dbReference type="InterPro" id="IPR017974">
    <property type="entry name" value="Claudin_CS"/>
</dbReference>
<accession>A0A3B4WMB9</accession>
<keyword evidence="8 10" id="KW-1133">Transmembrane helix</keyword>
<keyword evidence="9 10" id="KW-0472">Membrane</keyword>
<dbReference type="Proteomes" id="UP000261360">
    <property type="component" value="Unplaced"/>
</dbReference>
<evidence type="ECO:0000256" key="9">
    <source>
        <dbReference type="ARBA" id="ARBA00023136"/>
    </source>
</evidence>
<name>A0A3B4WMB9_SERLL</name>
<dbReference type="STRING" id="1841481.ENSSLDP00000005809"/>
<protein>
    <submittedName>
        <fullName evidence="11">Claudin 18</fullName>
    </submittedName>
</protein>
<keyword evidence="12" id="KW-1185">Reference proteome</keyword>
<dbReference type="AlphaFoldDB" id="A0A3B4WMB9"/>
<dbReference type="GO" id="GO:0005923">
    <property type="term" value="C:bicellular tight junction"/>
    <property type="evidence" value="ECO:0007669"/>
    <property type="project" value="UniProtKB-SubCell"/>
</dbReference>
<dbReference type="Ensembl" id="ENSSLDT00000006008.1">
    <property type="protein sequence ID" value="ENSSLDP00000005809.1"/>
    <property type="gene ID" value="ENSSLDG00000004653.1"/>
</dbReference>
<comment type="similarity">
    <text evidence="3">Belongs to the claudin family.</text>
</comment>
<evidence type="ECO:0000256" key="6">
    <source>
        <dbReference type="ARBA" id="ARBA00022692"/>
    </source>
</evidence>
<evidence type="ECO:0000256" key="7">
    <source>
        <dbReference type="ARBA" id="ARBA00022949"/>
    </source>
</evidence>
<keyword evidence="4" id="KW-0796">Tight junction</keyword>
<feature type="transmembrane region" description="Helical" evidence="10">
    <location>
        <begin position="108"/>
        <end position="128"/>
    </location>
</feature>
<feature type="transmembrane region" description="Helical" evidence="10">
    <location>
        <begin position="35"/>
        <end position="54"/>
    </location>
</feature>
<evidence type="ECO:0000256" key="2">
    <source>
        <dbReference type="ARBA" id="ARBA00004651"/>
    </source>
</evidence>
<dbReference type="InterPro" id="IPR004031">
    <property type="entry name" value="PMP22/EMP/MP20/Claudin"/>
</dbReference>
<proteinExistence type="inferred from homology"/>
<feature type="transmembrane region" description="Helical" evidence="10">
    <location>
        <begin position="149"/>
        <end position="171"/>
    </location>
</feature>
<dbReference type="GO" id="GO:0005198">
    <property type="term" value="F:structural molecule activity"/>
    <property type="evidence" value="ECO:0007669"/>
    <property type="project" value="InterPro"/>
</dbReference>
<organism evidence="11 12">
    <name type="scientific">Seriola lalandi dorsalis</name>
    <dbReference type="NCBI Taxonomy" id="1841481"/>
    <lineage>
        <taxon>Eukaryota</taxon>
        <taxon>Metazoa</taxon>
        <taxon>Chordata</taxon>
        <taxon>Craniata</taxon>
        <taxon>Vertebrata</taxon>
        <taxon>Euteleostomi</taxon>
        <taxon>Actinopterygii</taxon>
        <taxon>Neopterygii</taxon>
        <taxon>Teleostei</taxon>
        <taxon>Neoteleostei</taxon>
        <taxon>Acanthomorphata</taxon>
        <taxon>Carangaria</taxon>
        <taxon>Carangiformes</taxon>
        <taxon>Carangidae</taxon>
        <taxon>Seriola</taxon>
    </lineage>
</organism>
<dbReference type="GeneTree" id="ENSGT00940000158655"/>
<dbReference type="Pfam" id="PF00822">
    <property type="entry name" value="PMP22_Claudin"/>
    <property type="match status" value="1"/>
</dbReference>
<keyword evidence="7" id="KW-0965">Cell junction</keyword>
<evidence type="ECO:0000256" key="10">
    <source>
        <dbReference type="SAM" id="Phobius"/>
    </source>
</evidence>
<evidence type="ECO:0000256" key="8">
    <source>
        <dbReference type="ARBA" id="ARBA00022989"/>
    </source>
</evidence>
<comment type="subcellular location">
    <subcellularLocation>
        <location evidence="1">Cell junction</location>
        <location evidence="1">Tight junction</location>
    </subcellularLocation>
    <subcellularLocation>
        <location evidence="2">Cell membrane</location>
        <topology evidence="2">Multi-pass membrane protein</topology>
    </subcellularLocation>
</comment>
<reference evidence="11" key="1">
    <citation type="submission" date="2025-08" db="UniProtKB">
        <authorList>
            <consortium name="Ensembl"/>
        </authorList>
    </citation>
    <scope>IDENTIFICATION</scope>
</reference>
<dbReference type="PRINTS" id="PR01448">
    <property type="entry name" value="CLAUDIN18"/>
</dbReference>
<evidence type="ECO:0000256" key="3">
    <source>
        <dbReference type="ARBA" id="ARBA00008295"/>
    </source>
</evidence>
<dbReference type="InterPro" id="IPR006187">
    <property type="entry name" value="Claudin"/>
</dbReference>
<evidence type="ECO:0000256" key="5">
    <source>
        <dbReference type="ARBA" id="ARBA00022475"/>
    </source>
</evidence>
<dbReference type="Gene3D" id="1.20.140.150">
    <property type="match status" value="1"/>
</dbReference>
<feature type="transmembrane region" description="Helical" evidence="10">
    <location>
        <begin position="208"/>
        <end position="230"/>
    </location>
</feature>
<dbReference type="GO" id="GO:0005886">
    <property type="term" value="C:plasma membrane"/>
    <property type="evidence" value="ECO:0007669"/>
    <property type="project" value="UniProtKB-SubCell"/>
</dbReference>
<evidence type="ECO:0000256" key="4">
    <source>
        <dbReference type="ARBA" id="ARBA00022427"/>
    </source>
</evidence>
<reference evidence="11" key="2">
    <citation type="submission" date="2025-09" db="UniProtKB">
        <authorList>
            <consortium name="Ensembl"/>
        </authorList>
    </citation>
    <scope>IDENTIFICATION</scope>
</reference>
<sequence length="286" mass="30280">MISGSTDTAISRHHDIGGNFVLSGTSKMAVSMIQLIGFMLSALGQFLISAATAMDMWSLQDRSLTVVTNVYTYSGLWNSCVGTAYGTTQCRPYFTILGLPALLQAVRALMIVGIVLGAIGCLIAIFALKCLKMGNMEDNIKATMTLTAGILSLLAGVCGIAGVSAFANLIVQSFRFTTYADGGYSTFGGANVGGLTGSLTPRYTFGPALFVGWIGGAILFIGGVMMCLACRGMSSDGKRRYDGMAYKAASVHTIYKSDTRPHPAYNDSYKAQSVGGKQSNQRFDYV</sequence>
<evidence type="ECO:0000256" key="1">
    <source>
        <dbReference type="ARBA" id="ARBA00004435"/>
    </source>
</evidence>
<dbReference type="PROSITE" id="PS01346">
    <property type="entry name" value="CLAUDIN"/>
    <property type="match status" value="1"/>
</dbReference>
<dbReference type="PANTHER" id="PTHR12002">
    <property type="entry name" value="CLAUDIN"/>
    <property type="match status" value="1"/>
</dbReference>
<keyword evidence="6 10" id="KW-0812">Transmembrane</keyword>
<evidence type="ECO:0000313" key="11">
    <source>
        <dbReference type="Ensembl" id="ENSSLDP00000005809.1"/>
    </source>
</evidence>
<dbReference type="PRINTS" id="PR01077">
    <property type="entry name" value="CLAUDIN"/>
</dbReference>
<evidence type="ECO:0000313" key="12">
    <source>
        <dbReference type="Proteomes" id="UP000261360"/>
    </source>
</evidence>
<dbReference type="InterPro" id="IPR003928">
    <property type="entry name" value="Claudin18"/>
</dbReference>
<keyword evidence="5" id="KW-1003">Cell membrane</keyword>